<keyword evidence="2" id="KW-0804">Transcription</keyword>
<evidence type="ECO:0000256" key="3">
    <source>
        <dbReference type="ARBA" id="ARBA00023170"/>
    </source>
</evidence>
<evidence type="ECO:0000313" key="5">
    <source>
        <dbReference type="Proteomes" id="UP001175271"/>
    </source>
</evidence>
<protein>
    <recommendedName>
        <fullName evidence="6">NR LBD domain-containing protein</fullName>
    </recommendedName>
</protein>
<evidence type="ECO:0000256" key="1">
    <source>
        <dbReference type="ARBA" id="ARBA00023015"/>
    </source>
</evidence>
<evidence type="ECO:0008006" key="6">
    <source>
        <dbReference type="Google" id="ProtNLM"/>
    </source>
</evidence>
<keyword evidence="1" id="KW-0805">Transcription regulation</keyword>
<keyword evidence="3" id="KW-0675">Receptor</keyword>
<organism evidence="4 5">
    <name type="scientific">Steinernema hermaphroditum</name>
    <dbReference type="NCBI Taxonomy" id="289476"/>
    <lineage>
        <taxon>Eukaryota</taxon>
        <taxon>Metazoa</taxon>
        <taxon>Ecdysozoa</taxon>
        <taxon>Nematoda</taxon>
        <taxon>Chromadorea</taxon>
        <taxon>Rhabditida</taxon>
        <taxon>Tylenchina</taxon>
        <taxon>Panagrolaimomorpha</taxon>
        <taxon>Strongyloidoidea</taxon>
        <taxon>Steinernematidae</taxon>
        <taxon>Steinernema</taxon>
    </lineage>
</organism>
<evidence type="ECO:0000256" key="2">
    <source>
        <dbReference type="ARBA" id="ARBA00023163"/>
    </source>
</evidence>
<proteinExistence type="predicted"/>
<dbReference type="EMBL" id="JAUCMV010000004">
    <property type="protein sequence ID" value="KAK0406643.1"/>
    <property type="molecule type" value="Genomic_DNA"/>
</dbReference>
<evidence type="ECO:0000313" key="4">
    <source>
        <dbReference type="EMBL" id="KAK0406643.1"/>
    </source>
</evidence>
<reference evidence="4" key="1">
    <citation type="submission" date="2023-06" db="EMBL/GenBank/DDBJ databases">
        <title>Genomic analysis of the entomopathogenic nematode Steinernema hermaphroditum.</title>
        <authorList>
            <person name="Schwarz E.M."/>
            <person name="Heppert J.K."/>
            <person name="Baniya A."/>
            <person name="Schwartz H.T."/>
            <person name="Tan C.-H."/>
            <person name="Antoshechkin I."/>
            <person name="Sternberg P.W."/>
            <person name="Goodrich-Blair H."/>
            <person name="Dillman A.R."/>
        </authorList>
    </citation>
    <scope>NUCLEOTIDE SEQUENCE</scope>
    <source>
        <strain evidence="4">PS9179</strain>
        <tissue evidence="4">Whole animal</tissue>
    </source>
</reference>
<dbReference type="InterPro" id="IPR035500">
    <property type="entry name" value="NHR-like_dom_sf"/>
</dbReference>
<name>A0AA39HIS4_9BILA</name>
<accession>A0AA39HIS4</accession>
<gene>
    <name evidence="4" type="ORF">QR680_018704</name>
</gene>
<comment type="caution">
    <text evidence="4">The sequence shown here is derived from an EMBL/GenBank/DDBJ whole genome shotgun (WGS) entry which is preliminary data.</text>
</comment>
<dbReference type="AlphaFoldDB" id="A0AA39HIS4"/>
<keyword evidence="5" id="KW-1185">Reference proteome</keyword>
<sequence length="84" mass="9553">MMGSRSRLICKVQRVLMFELYGENSFKLIQDLLLPMVTLRFTEAEMMAFRLVNFWNPGSIGLTVPTVSLVKKASEKVIEKVSGK</sequence>
<dbReference type="Proteomes" id="UP001175271">
    <property type="component" value="Unassembled WGS sequence"/>
</dbReference>
<dbReference type="SUPFAM" id="SSF48508">
    <property type="entry name" value="Nuclear receptor ligand-binding domain"/>
    <property type="match status" value="1"/>
</dbReference>